<dbReference type="AlphaFoldDB" id="A0A3B0ZXP2"/>
<keyword evidence="5 10" id="KW-0812">Transmembrane</keyword>
<keyword evidence="8 10" id="KW-1133">Transmembrane helix</keyword>
<dbReference type="Pfam" id="PF08496">
    <property type="entry name" value="Peptidase_S49_N"/>
    <property type="match status" value="1"/>
</dbReference>
<dbReference type="PANTHER" id="PTHR42987">
    <property type="entry name" value="PEPTIDASE S49"/>
    <property type="match status" value="1"/>
</dbReference>
<evidence type="ECO:0000313" key="13">
    <source>
        <dbReference type="EMBL" id="VAW85356.1"/>
    </source>
</evidence>
<accession>A0A3B0ZXP2</accession>
<dbReference type="Gene3D" id="6.20.330.10">
    <property type="match status" value="1"/>
</dbReference>
<evidence type="ECO:0000259" key="12">
    <source>
        <dbReference type="Pfam" id="PF08496"/>
    </source>
</evidence>
<protein>
    <submittedName>
        <fullName evidence="13">Possible protease sohB</fullName>
        <ecNumber evidence="13">3.4.21.-</ecNumber>
    </submittedName>
</protein>
<dbReference type="InterPro" id="IPR047272">
    <property type="entry name" value="S49_SppA_C"/>
</dbReference>
<dbReference type="GO" id="GO:0006508">
    <property type="term" value="P:proteolysis"/>
    <property type="evidence" value="ECO:0007669"/>
    <property type="project" value="UniProtKB-KW"/>
</dbReference>
<dbReference type="EC" id="3.4.21.-" evidence="13"/>
<comment type="similarity">
    <text evidence="2">Belongs to the peptidase S49 family.</text>
</comment>
<evidence type="ECO:0000256" key="7">
    <source>
        <dbReference type="ARBA" id="ARBA00022825"/>
    </source>
</evidence>
<keyword evidence="6 13" id="KW-0378">Hydrolase</keyword>
<evidence type="ECO:0000256" key="6">
    <source>
        <dbReference type="ARBA" id="ARBA00022801"/>
    </source>
</evidence>
<dbReference type="InterPro" id="IPR002142">
    <property type="entry name" value="Peptidase_S49"/>
</dbReference>
<name>A0A3B0ZXP2_9ZZZZ</name>
<dbReference type="SUPFAM" id="SSF52096">
    <property type="entry name" value="ClpP/crotonase"/>
    <property type="match status" value="1"/>
</dbReference>
<dbReference type="CDD" id="cd07023">
    <property type="entry name" value="S49_Sppa_N_C"/>
    <property type="match status" value="1"/>
</dbReference>
<dbReference type="InterPro" id="IPR013703">
    <property type="entry name" value="Peptidase_S49_N_proteobac"/>
</dbReference>
<sequence>MQNFISEYSLFLAETITIIVGIACILILIALLLKNKDGALQLEISKINERYDTYTETLNTHILNKDELKKYAKEQKKKIKSTKKKTDKDPQRNRMFVLNFDGDIKASDTPSLTEEITAILTIAKPTDEILLRLYSAGGLVHAYGLAASQLQRITKNNIPLTIAVDKVAASGGYMMACVADRIIAAPFSIIGSIGVVAQIPNFHRVLKKHDIDFELITAGKYKRTMTIFGENTDEARKKFSEEINETHQLFQNFISENRAQVDIERVSTGEHWHGVQAIELNLVDELLTSDDYMLAASKEKDIYEIKYCAKKSLSEKLSFLASDTIGRINNKFTQSVKESELL</sequence>
<dbReference type="NCBIfam" id="NF008745">
    <property type="entry name" value="PRK11778.1"/>
    <property type="match status" value="1"/>
</dbReference>
<keyword evidence="9 10" id="KW-0472">Membrane</keyword>
<keyword evidence="4 13" id="KW-0645">Protease</keyword>
<reference evidence="13" key="1">
    <citation type="submission" date="2018-06" db="EMBL/GenBank/DDBJ databases">
        <authorList>
            <person name="Zhirakovskaya E."/>
        </authorList>
    </citation>
    <scope>NUCLEOTIDE SEQUENCE</scope>
</reference>
<organism evidence="13">
    <name type="scientific">hydrothermal vent metagenome</name>
    <dbReference type="NCBI Taxonomy" id="652676"/>
    <lineage>
        <taxon>unclassified sequences</taxon>
        <taxon>metagenomes</taxon>
        <taxon>ecological metagenomes</taxon>
    </lineage>
</organism>
<feature type="transmembrane region" description="Helical" evidence="10">
    <location>
        <begin position="12"/>
        <end position="33"/>
    </location>
</feature>
<proteinExistence type="inferred from homology"/>
<keyword evidence="7" id="KW-0720">Serine protease</keyword>
<comment type="subcellular location">
    <subcellularLocation>
        <location evidence="1">Cell membrane</location>
    </subcellularLocation>
</comment>
<gene>
    <name evidence="13" type="ORF">MNBD_GAMMA16-1642</name>
</gene>
<evidence type="ECO:0000256" key="1">
    <source>
        <dbReference type="ARBA" id="ARBA00004236"/>
    </source>
</evidence>
<dbReference type="GO" id="GO:0005886">
    <property type="term" value="C:plasma membrane"/>
    <property type="evidence" value="ECO:0007669"/>
    <property type="project" value="UniProtKB-SubCell"/>
</dbReference>
<dbReference type="Pfam" id="PF01343">
    <property type="entry name" value="Peptidase_S49"/>
    <property type="match status" value="1"/>
</dbReference>
<evidence type="ECO:0000256" key="8">
    <source>
        <dbReference type="ARBA" id="ARBA00022989"/>
    </source>
</evidence>
<evidence type="ECO:0000256" key="10">
    <source>
        <dbReference type="SAM" id="Phobius"/>
    </source>
</evidence>
<dbReference type="EMBL" id="UOFO01000070">
    <property type="protein sequence ID" value="VAW85356.1"/>
    <property type="molecule type" value="Genomic_DNA"/>
</dbReference>
<feature type="domain" description="Peptidase S49 N-terminal proteobacteria" evidence="12">
    <location>
        <begin position="3"/>
        <end position="150"/>
    </location>
</feature>
<evidence type="ECO:0000256" key="9">
    <source>
        <dbReference type="ARBA" id="ARBA00023136"/>
    </source>
</evidence>
<dbReference type="GO" id="GO:0004252">
    <property type="term" value="F:serine-type endopeptidase activity"/>
    <property type="evidence" value="ECO:0007669"/>
    <property type="project" value="InterPro"/>
</dbReference>
<evidence type="ECO:0000256" key="5">
    <source>
        <dbReference type="ARBA" id="ARBA00022692"/>
    </source>
</evidence>
<evidence type="ECO:0000256" key="2">
    <source>
        <dbReference type="ARBA" id="ARBA00008683"/>
    </source>
</evidence>
<evidence type="ECO:0000259" key="11">
    <source>
        <dbReference type="Pfam" id="PF01343"/>
    </source>
</evidence>
<dbReference type="Gene3D" id="3.90.226.10">
    <property type="entry name" value="2-enoyl-CoA Hydratase, Chain A, domain 1"/>
    <property type="match status" value="1"/>
</dbReference>
<feature type="domain" description="Peptidase S49" evidence="11">
    <location>
        <begin position="154"/>
        <end position="302"/>
    </location>
</feature>
<evidence type="ECO:0000256" key="3">
    <source>
        <dbReference type="ARBA" id="ARBA00022475"/>
    </source>
</evidence>
<dbReference type="InterPro" id="IPR029045">
    <property type="entry name" value="ClpP/crotonase-like_dom_sf"/>
</dbReference>
<evidence type="ECO:0000256" key="4">
    <source>
        <dbReference type="ARBA" id="ARBA00022670"/>
    </source>
</evidence>
<keyword evidence="3" id="KW-1003">Cell membrane</keyword>
<dbReference type="PANTHER" id="PTHR42987:SF4">
    <property type="entry name" value="PROTEASE SOHB-RELATED"/>
    <property type="match status" value="1"/>
</dbReference>